<gene>
    <name evidence="1" type="ORF">FMM80_16095</name>
</gene>
<evidence type="ECO:0000313" key="2">
    <source>
        <dbReference type="Proteomes" id="UP000474104"/>
    </source>
</evidence>
<accession>A0A9X5H7E9</accession>
<dbReference type="AlphaFoldDB" id="A0A9X5H7E9"/>
<evidence type="ECO:0000313" key="1">
    <source>
        <dbReference type="EMBL" id="NDO70088.1"/>
    </source>
</evidence>
<sequence>SWAQLWEGIRLSIEQKHQKLKDSFKIVRLKEYSGTEKKIQIRLQ</sequence>
<protein>
    <submittedName>
        <fullName evidence="1">Transposase</fullName>
    </submittedName>
</protein>
<comment type="caution">
    <text evidence="1">The sequence shown here is derived from an EMBL/GenBank/DDBJ whole genome shotgun (WGS) entry which is preliminary data.</text>
</comment>
<feature type="non-terminal residue" evidence="1">
    <location>
        <position position="1"/>
    </location>
</feature>
<organism evidence="1 2">
    <name type="scientific">Schaedlerella arabinosiphila</name>
    <dbReference type="NCBI Taxonomy" id="2044587"/>
    <lineage>
        <taxon>Bacteria</taxon>
        <taxon>Bacillati</taxon>
        <taxon>Bacillota</taxon>
        <taxon>Clostridia</taxon>
        <taxon>Lachnospirales</taxon>
        <taxon>Lachnospiraceae</taxon>
        <taxon>Schaedlerella</taxon>
    </lineage>
</organism>
<reference evidence="1 2" key="1">
    <citation type="submission" date="2019-07" db="EMBL/GenBank/DDBJ databases">
        <title>Draft genome sequences of 15 bacterial species constituting the stable defined intestinal microbiota of the GM15 gnotobiotic mouse model.</title>
        <authorList>
            <person name="Elie C."/>
            <person name="Mathieu A."/>
            <person name="Saliou A."/>
            <person name="Darnaud M."/>
            <person name="Leulier F."/>
            <person name="Tamellini A."/>
        </authorList>
    </citation>
    <scope>NUCLEOTIDE SEQUENCE [LARGE SCALE GENOMIC DNA]</scope>
    <source>
        <strain evidence="2">ASF 502</strain>
    </source>
</reference>
<dbReference type="Proteomes" id="UP000474104">
    <property type="component" value="Unassembled WGS sequence"/>
</dbReference>
<dbReference type="EMBL" id="VIRB01000098">
    <property type="protein sequence ID" value="NDO70088.1"/>
    <property type="molecule type" value="Genomic_DNA"/>
</dbReference>
<name>A0A9X5H7E9_9FIRM</name>
<proteinExistence type="predicted"/>